<evidence type="ECO:0000256" key="1">
    <source>
        <dbReference type="SAM" id="MobiDB-lite"/>
    </source>
</evidence>
<dbReference type="EMBL" id="JALJEJ010000018">
    <property type="protein sequence ID" value="MCJ8212068.1"/>
    <property type="molecule type" value="Genomic_DNA"/>
</dbReference>
<keyword evidence="3" id="KW-1185">Reference proteome</keyword>
<name>A0A9X1X971_9SPHI</name>
<organism evidence="2 3">
    <name type="scientific">Mucilaginibacter straminoryzae</name>
    <dbReference type="NCBI Taxonomy" id="2932774"/>
    <lineage>
        <taxon>Bacteria</taxon>
        <taxon>Pseudomonadati</taxon>
        <taxon>Bacteroidota</taxon>
        <taxon>Sphingobacteriia</taxon>
        <taxon>Sphingobacteriales</taxon>
        <taxon>Sphingobacteriaceae</taxon>
        <taxon>Mucilaginibacter</taxon>
    </lineage>
</organism>
<reference evidence="2" key="1">
    <citation type="submission" date="2022-04" db="EMBL/GenBank/DDBJ databases">
        <title>Mucilaginibacter sp. RS28 isolated from freshwater.</title>
        <authorList>
            <person name="Ko S.-R."/>
        </authorList>
    </citation>
    <scope>NUCLEOTIDE SEQUENCE</scope>
    <source>
        <strain evidence="2">RS28</strain>
    </source>
</reference>
<dbReference type="Proteomes" id="UP001139450">
    <property type="component" value="Unassembled WGS sequence"/>
</dbReference>
<feature type="compositionally biased region" description="Basic and acidic residues" evidence="1">
    <location>
        <begin position="1"/>
        <end position="10"/>
    </location>
</feature>
<dbReference type="RefSeq" id="WP_245133295.1">
    <property type="nucleotide sequence ID" value="NZ_JALJEJ010000018.1"/>
</dbReference>
<protein>
    <submittedName>
        <fullName evidence="2">Uncharacterized protein</fullName>
    </submittedName>
</protein>
<evidence type="ECO:0000313" key="2">
    <source>
        <dbReference type="EMBL" id="MCJ8212068.1"/>
    </source>
</evidence>
<accession>A0A9X1X971</accession>
<comment type="caution">
    <text evidence="2">The sequence shown here is derived from an EMBL/GenBank/DDBJ whole genome shotgun (WGS) entry which is preliminary data.</text>
</comment>
<feature type="compositionally biased region" description="Basic and acidic residues" evidence="1">
    <location>
        <begin position="20"/>
        <end position="29"/>
    </location>
</feature>
<dbReference type="AlphaFoldDB" id="A0A9X1X971"/>
<feature type="region of interest" description="Disordered" evidence="1">
    <location>
        <begin position="1"/>
        <end position="77"/>
    </location>
</feature>
<gene>
    <name evidence="2" type="ORF">MUY27_20290</name>
</gene>
<proteinExistence type="predicted"/>
<sequence length="77" mass="8175">MNINEIDKHLGNQQPFQSADGKDKQHKVPEGSNIGADDVPGGDAKAIGTDGSNDEKADNTAENAREVRENDNAVGEE</sequence>
<evidence type="ECO:0000313" key="3">
    <source>
        <dbReference type="Proteomes" id="UP001139450"/>
    </source>
</evidence>
<feature type="compositionally biased region" description="Basic and acidic residues" evidence="1">
    <location>
        <begin position="53"/>
        <end position="71"/>
    </location>
</feature>